<dbReference type="Proteomes" id="UP000234752">
    <property type="component" value="Chromosome eg_1"/>
</dbReference>
<evidence type="ECO:0000313" key="2">
    <source>
        <dbReference type="Proteomes" id="UP000234752"/>
    </source>
</evidence>
<dbReference type="EMBL" id="CP025611">
    <property type="protein sequence ID" value="AUN30132.1"/>
    <property type="molecule type" value="Genomic_DNA"/>
</dbReference>
<proteinExistence type="predicted"/>
<dbReference type="SUPFAM" id="SSF53756">
    <property type="entry name" value="UDP-Glycosyltransferase/glycogen phosphorylase"/>
    <property type="match status" value="1"/>
</dbReference>
<dbReference type="AlphaFoldDB" id="A0A2K9NAV4"/>
<keyword evidence="2" id="KW-1185">Reference proteome</keyword>
<accession>A0A2K9NAV4</accession>
<dbReference type="KEGG" id="ncb:C0V82_07730"/>
<evidence type="ECO:0000313" key="1">
    <source>
        <dbReference type="EMBL" id="AUN30132.1"/>
    </source>
</evidence>
<protein>
    <submittedName>
        <fullName evidence="1">Uncharacterized protein</fullName>
    </submittedName>
</protein>
<reference evidence="1 2" key="1">
    <citation type="submission" date="2017-12" db="EMBL/GenBank/DDBJ databases">
        <title>Genomes of bacteria within cyanobacterial aggregates.</title>
        <authorList>
            <person name="Cai H."/>
        </authorList>
    </citation>
    <scope>NUCLEOTIDE SEQUENCE [LARGE SCALE GENOMIC DNA]</scope>
    <source>
        <strain evidence="1 2">TH16</strain>
    </source>
</reference>
<gene>
    <name evidence="1" type="ORF">C0V82_07730</name>
</gene>
<dbReference type="Gene3D" id="3.40.50.2000">
    <property type="entry name" value="Glycogen Phosphorylase B"/>
    <property type="match status" value="1"/>
</dbReference>
<sequence length="510" mass="55644">MEEPIFNADAWMRMEELAATYGQLVAAGADPAPFAAALDRVPRHNAREETLYHLLRAMALCDANAATRVIEILTADLESVQPRHRLIQVDYILRAVIYGVWTNRIKLTDPGAHDMAIRRLWRTMLNHYRAAMPARDPVPAAARQRDLIVITTGQFIRGAHQPSIDMLDFLTKLVLRLGRRVVLINTADGPVKSHFPYLGNFVSSVDRELVAAKQLVIDGLPIPFIHLPAGFTDPQMASDARDQILALKPDLVLSFGTLCPVSDLCRGLLDVVSIPYGSYLPFAEPTWLALPRPLNPAETPALAAGGLTPDKVIRIEYSYAPPPAVTVRDKVVLGLGDDTILTLIIGLRLAREVTPDFAAALDAAVQAEPRLFFLFVGEMDNYAELVAPHPTLAARSRSHGHETDVMGLMASADLYINPPRGGGGTSAAYALSRGIPAYSLNAGDVGVVVGPDFHLSSYADFAPAATRYTDDPDLRGQLQEKAKARFADISSRERMLRQILDGVKAMRAKG</sequence>
<organism evidence="1 2">
    <name type="scientific">Niveispirillum cyanobacteriorum</name>
    <dbReference type="NCBI Taxonomy" id="1612173"/>
    <lineage>
        <taxon>Bacteria</taxon>
        <taxon>Pseudomonadati</taxon>
        <taxon>Pseudomonadota</taxon>
        <taxon>Alphaproteobacteria</taxon>
        <taxon>Rhodospirillales</taxon>
        <taxon>Azospirillaceae</taxon>
        <taxon>Niveispirillum</taxon>
    </lineage>
</organism>
<name>A0A2K9NAV4_9PROT</name>